<organism evidence="3 4">
    <name type="scientific">Parapedobacter koreensis</name>
    <dbReference type="NCBI Taxonomy" id="332977"/>
    <lineage>
        <taxon>Bacteria</taxon>
        <taxon>Pseudomonadati</taxon>
        <taxon>Bacteroidota</taxon>
        <taxon>Sphingobacteriia</taxon>
        <taxon>Sphingobacteriales</taxon>
        <taxon>Sphingobacteriaceae</taxon>
        <taxon>Parapedobacter</taxon>
    </lineage>
</organism>
<accession>A0A1H7MPB5</accession>
<dbReference type="SUPFAM" id="SSF56281">
    <property type="entry name" value="Metallo-hydrolase/oxidoreductase"/>
    <property type="match status" value="1"/>
</dbReference>
<name>A0A1H7MPB5_9SPHI</name>
<dbReference type="Gene3D" id="3.40.250.10">
    <property type="entry name" value="Rhodanese-like domain"/>
    <property type="match status" value="2"/>
</dbReference>
<dbReference type="CDD" id="cd00158">
    <property type="entry name" value="RHOD"/>
    <property type="match status" value="1"/>
</dbReference>
<protein>
    <submittedName>
        <fullName evidence="3">Glyoxylase, beta-lactamase superfamily II</fullName>
    </submittedName>
</protein>
<dbReference type="SMART" id="SM00849">
    <property type="entry name" value="Lactamase_B"/>
    <property type="match status" value="1"/>
</dbReference>
<evidence type="ECO:0000256" key="1">
    <source>
        <dbReference type="ARBA" id="ARBA00022723"/>
    </source>
</evidence>
<dbReference type="STRING" id="332977.SAMN05421740_103590"/>
<feature type="domain" description="Rhodanese" evidence="2">
    <location>
        <begin position="361"/>
        <end position="418"/>
    </location>
</feature>
<dbReference type="PANTHER" id="PTHR43084">
    <property type="entry name" value="PERSULFIDE DIOXYGENASE ETHE1"/>
    <property type="match status" value="1"/>
</dbReference>
<evidence type="ECO:0000259" key="2">
    <source>
        <dbReference type="PROSITE" id="PS50206"/>
    </source>
</evidence>
<dbReference type="SUPFAM" id="SSF52821">
    <property type="entry name" value="Rhodanese/Cell cycle control phosphatase"/>
    <property type="match status" value="2"/>
</dbReference>
<dbReference type="CDD" id="cd07724">
    <property type="entry name" value="POD-like_MBL-fold"/>
    <property type="match status" value="1"/>
</dbReference>
<feature type="domain" description="Rhodanese" evidence="2">
    <location>
        <begin position="268"/>
        <end position="292"/>
    </location>
</feature>
<dbReference type="EMBL" id="FNZR01000003">
    <property type="protein sequence ID" value="SEL12919.1"/>
    <property type="molecule type" value="Genomic_DNA"/>
</dbReference>
<gene>
    <name evidence="3" type="ORF">SAMN05421740_103590</name>
</gene>
<evidence type="ECO:0000313" key="3">
    <source>
        <dbReference type="EMBL" id="SEL12919.1"/>
    </source>
</evidence>
<dbReference type="InterPro" id="IPR036873">
    <property type="entry name" value="Rhodanese-like_dom_sf"/>
</dbReference>
<dbReference type="Gene3D" id="3.60.15.10">
    <property type="entry name" value="Ribonuclease Z/Hydroxyacylglutathione hydrolase-like"/>
    <property type="match status" value="1"/>
</dbReference>
<dbReference type="GO" id="GO:0006749">
    <property type="term" value="P:glutathione metabolic process"/>
    <property type="evidence" value="ECO:0007669"/>
    <property type="project" value="InterPro"/>
</dbReference>
<keyword evidence="1" id="KW-0479">Metal-binding</keyword>
<dbReference type="InterPro" id="IPR044528">
    <property type="entry name" value="POD-like_MBL-fold"/>
</dbReference>
<dbReference type="GO" id="GO:0046872">
    <property type="term" value="F:metal ion binding"/>
    <property type="evidence" value="ECO:0007669"/>
    <property type="project" value="UniProtKB-KW"/>
</dbReference>
<evidence type="ECO:0000313" key="4">
    <source>
        <dbReference type="Proteomes" id="UP000198916"/>
    </source>
</evidence>
<dbReference type="InterPro" id="IPR051682">
    <property type="entry name" value="Mito_Persulfide_Diox"/>
</dbReference>
<dbReference type="GO" id="GO:0050313">
    <property type="term" value="F:sulfur dioxygenase activity"/>
    <property type="evidence" value="ECO:0007669"/>
    <property type="project" value="InterPro"/>
</dbReference>
<dbReference type="OrthoDB" id="9784009at2"/>
<dbReference type="InterPro" id="IPR001763">
    <property type="entry name" value="Rhodanese-like_dom"/>
</dbReference>
<dbReference type="SMART" id="SM00450">
    <property type="entry name" value="RHOD"/>
    <property type="match status" value="1"/>
</dbReference>
<proteinExistence type="predicted"/>
<dbReference type="InterPro" id="IPR001279">
    <property type="entry name" value="Metallo-B-lactamas"/>
</dbReference>
<dbReference type="RefSeq" id="WP_090605180.1">
    <property type="nucleotide sequence ID" value="NZ_FNZR01000003.1"/>
</dbReference>
<dbReference type="PANTHER" id="PTHR43084:SF1">
    <property type="entry name" value="PERSULFIDE DIOXYGENASE ETHE1, MITOCHONDRIAL"/>
    <property type="match status" value="1"/>
</dbReference>
<dbReference type="AlphaFoldDB" id="A0A1H7MPB5"/>
<dbReference type="PROSITE" id="PS50206">
    <property type="entry name" value="RHODANESE_3"/>
    <property type="match status" value="2"/>
</dbReference>
<reference evidence="4" key="1">
    <citation type="submission" date="2016-10" db="EMBL/GenBank/DDBJ databases">
        <authorList>
            <person name="Varghese N."/>
            <person name="Submissions S."/>
        </authorList>
    </citation>
    <scope>NUCLEOTIDE SEQUENCE [LARGE SCALE GENOMIC DNA]</scope>
    <source>
        <strain evidence="4">Jip14</strain>
    </source>
</reference>
<sequence>MHVHQFYDNGLSHASYAIVSDGQMAVIDPARDPQPYLDYAAQHHVAITVVIETHPHADFASSHLELHRLTGATIYASKLVGAEYPHVPFDDGDEIALGEYTLSAINTPGHSPDSICILLLDVHGNPYAVFTGDTLFVGDVGRPDLRENVGNITTKAIALAKQLYHSLREKLVTLPAHVLVYPAHGPGSLCGKNMGSDRYSTIGKELHDNYALQPMSEDEFVALAIERQPFIPSYFEFDVLLNKKGASAFQASIDAIPLLHDLAEISIGTLIIDGRPQIQFRAGHLPGSINIPDGLRFETWLGTVVHPGESFYLFAEDIRQLRTLLEKAAKIGYEQQVKGQFVIAGGPIQTVPFDAEYFKNHQEDYTIVDIRNRDEAETNPIFKSSINIPLPELRGQAHLISTVRPIAVHCAGGYRSAIGSSIVAAALADAEVQDMSTAILDFVPTT</sequence>
<dbReference type="GO" id="GO:0070813">
    <property type="term" value="P:hydrogen sulfide metabolic process"/>
    <property type="evidence" value="ECO:0007669"/>
    <property type="project" value="TreeGrafter"/>
</dbReference>
<keyword evidence="4" id="KW-1185">Reference proteome</keyword>
<dbReference type="Pfam" id="PF00753">
    <property type="entry name" value="Lactamase_B"/>
    <property type="match status" value="1"/>
</dbReference>
<dbReference type="FunFam" id="3.60.15.10:FF:000030">
    <property type="entry name" value="Metallo-beta-lactamase family protein"/>
    <property type="match status" value="1"/>
</dbReference>
<dbReference type="InterPro" id="IPR036866">
    <property type="entry name" value="RibonucZ/Hydroxyglut_hydro"/>
</dbReference>
<dbReference type="Proteomes" id="UP000198916">
    <property type="component" value="Unassembled WGS sequence"/>
</dbReference>